<accession>A0ABP9Q1Q7</accession>
<dbReference type="RefSeq" id="WP_185064044.1">
    <property type="nucleotide sequence ID" value="NZ_BAABJP010000010.1"/>
</dbReference>
<evidence type="ECO:0000313" key="2">
    <source>
        <dbReference type="EMBL" id="GAA5155789.1"/>
    </source>
</evidence>
<gene>
    <name evidence="2" type="ORF">GCM10023321_30050</name>
</gene>
<feature type="domain" description="AB hydrolase-1" evidence="1">
    <location>
        <begin position="33"/>
        <end position="270"/>
    </location>
</feature>
<comment type="caution">
    <text evidence="2">The sequence shown here is derived from an EMBL/GenBank/DDBJ whole genome shotgun (WGS) entry which is preliminary data.</text>
</comment>
<dbReference type="SUPFAM" id="SSF53474">
    <property type="entry name" value="alpha/beta-Hydrolases"/>
    <property type="match status" value="1"/>
</dbReference>
<reference evidence="3" key="1">
    <citation type="journal article" date="2019" name="Int. J. Syst. Evol. Microbiol.">
        <title>The Global Catalogue of Microorganisms (GCM) 10K type strain sequencing project: providing services to taxonomists for standard genome sequencing and annotation.</title>
        <authorList>
            <consortium name="The Broad Institute Genomics Platform"/>
            <consortium name="The Broad Institute Genome Sequencing Center for Infectious Disease"/>
            <person name="Wu L."/>
            <person name="Ma J."/>
        </authorList>
    </citation>
    <scope>NUCLEOTIDE SEQUENCE [LARGE SCALE GENOMIC DNA]</scope>
    <source>
        <strain evidence="3">JCM 18303</strain>
    </source>
</reference>
<dbReference type="Proteomes" id="UP001428817">
    <property type="component" value="Unassembled WGS sequence"/>
</dbReference>
<dbReference type="Pfam" id="PF12697">
    <property type="entry name" value="Abhydrolase_6"/>
    <property type="match status" value="1"/>
</dbReference>
<dbReference type="InterPro" id="IPR029058">
    <property type="entry name" value="AB_hydrolase_fold"/>
</dbReference>
<dbReference type="Gene3D" id="3.40.50.1820">
    <property type="entry name" value="alpha/beta hydrolase"/>
    <property type="match status" value="1"/>
</dbReference>
<name>A0ABP9Q1Q7_9PSEU</name>
<protein>
    <recommendedName>
        <fullName evidence="1">AB hydrolase-1 domain-containing protein</fullName>
    </recommendedName>
</protein>
<dbReference type="Gene3D" id="1.10.10.800">
    <property type="match status" value="1"/>
</dbReference>
<dbReference type="PANTHER" id="PTHR47751:SF1">
    <property type="entry name" value="SUPERFAMILY HYDROLASE, PUTATIVE (AFU_ORTHOLOGUE AFUA_2G16580)-RELATED"/>
    <property type="match status" value="1"/>
</dbReference>
<proteinExistence type="predicted"/>
<dbReference type="PANTHER" id="PTHR47751">
    <property type="entry name" value="SUPERFAMILY HYDROLASE, PUTATIVE (AFU_ORTHOLOGUE AFUA_2G16580)-RELATED"/>
    <property type="match status" value="1"/>
</dbReference>
<sequence length="297" mass="31792">MTPRPFQFFSGDTPLAVTVHRAAEQLMEPGPTVLVTGSWLTVREQMPDRYAAALAERGYTAITFDFAGFGGSGGSPRQAEVCARKVADIAAAARAVRGLSFVRPGAVGHLAVCASAQYALRAIAEGAPIDSFAAVAGWFHDAATVAPFYGGGAGVGERLRRAGEALETYQRTGEVVTVPAYQAGNDRAGMFLEMDYYANPSRGAVATWTNQMAELSWLHWLTFDGLTPAAGVSVPTLLVHADDCVLPDNAREVARRMGGQCELVWAEGGQTDFYDQEKQVTMAIDAVDRHFRATLAR</sequence>
<dbReference type="InterPro" id="IPR051411">
    <property type="entry name" value="Polyketide_trans_af380"/>
</dbReference>
<evidence type="ECO:0000313" key="3">
    <source>
        <dbReference type="Proteomes" id="UP001428817"/>
    </source>
</evidence>
<dbReference type="InterPro" id="IPR000073">
    <property type="entry name" value="AB_hydrolase_1"/>
</dbReference>
<evidence type="ECO:0000259" key="1">
    <source>
        <dbReference type="Pfam" id="PF12697"/>
    </source>
</evidence>
<organism evidence="2 3">
    <name type="scientific">Pseudonocardia eucalypti</name>
    <dbReference type="NCBI Taxonomy" id="648755"/>
    <lineage>
        <taxon>Bacteria</taxon>
        <taxon>Bacillati</taxon>
        <taxon>Actinomycetota</taxon>
        <taxon>Actinomycetes</taxon>
        <taxon>Pseudonocardiales</taxon>
        <taxon>Pseudonocardiaceae</taxon>
        <taxon>Pseudonocardia</taxon>
    </lineage>
</organism>
<dbReference type="EMBL" id="BAABJP010000010">
    <property type="protein sequence ID" value="GAA5155789.1"/>
    <property type="molecule type" value="Genomic_DNA"/>
</dbReference>
<keyword evidence="3" id="KW-1185">Reference proteome</keyword>